<keyword evidence="3" id="KW-1185">Reference proteome</keyword>
<feature type="compositionally biased region" description="Polar residues" evidence="1">
    <location>
        <begin position="41"/>
        <end position="61"/>
    </location>
</feature>
<gene>
    <name evidence="2" type="ORF">L873DRAFT_1820405</name>
</gene>
<proteinExistence type="predicted"/>
<feature type="region of interest" description="Disordered" evidence="1">
    <location>
        <begin position="28"/>
        <end position="72"/>
    </location>
</feature>
<dbReference type="EMBL" id="ML120512">
    <property type="protein sequence ID" value="RPA90856.1"/>
    <property type="molecule type" value="Genomic_DNA"/>
</dbReference>
<dbReference type="Proteomes" id="UP000276215">
    <property type="component" value="Unassembled WGS sequence"/>
</dbReference>
<organism evidence="2 3">
    <name type="scientific">Choiromyces venosus 120613-1</name>
    <dbReference type="NCBI Taxonomy" id="1336337"/>
    <lineage>
        <taxon>Eukaryota</taxon>
        <taxon>Fungi</taxon>
        <taxon>Dikarya</taxon>
        <taxon>Ascomycota</taxon>
        <taxon>Pezizomycotina</taxon>
        <taxon>Pezizomycetes</taxon>
        <taxon>Pezizales</taxon>
        <taxon>Tuberaceae</taxon>
        <taxon>Choiromyces</taxon>
    </lineage>
</organism>
<name>A0A3N4IY91_9PEZI</name>
<sequence length="72" mass="8053">MMKTRSTPLILRPRPLLNISVRQRPLEQLSHCYSNEKGTKHQPSQTPSSLSIPPTSQQGSPPISRGNIEDFS</sequence>
<accession>A0A3N4IY91</accession>
<evidence type="ECO:0000256" key="1">
    <source>
        <dbReference type="SAM" id="MobiDB-lite"/>
    </source>
</evidence>
<reference evidence="2 3" key="1">
    <citation type="journal article" date="2018" name="Nat. Ecol. Evol.">
        <title>Pezizomycetes genomes reveal the molecular basis of ectomycorrhizal truffle lifestyle.</title>
        <authorList>
            <person name="Murat C."/>
            <person name="Payen T."/>
            <person name="Noel B."/>
            <person name="Kuo A."/>
            <person name="Morin E."/>
            <person name="Chen J."/>
            <person name="Kohler A."/>
            <person name="Krizsan K."/>
            <person name="Balestrini R."/>
            <person name="Da Silva C."/>
            <person name="Montanini B."/>
            <person name="Hainaut M."/>
            <person name="Levati E."/>
            <person name="Barry K.W."/>
            <person name="Belfiori B."/>
            <person name="Cichocki N."/>
            <person name="Clum A."/>
            <person name="Dockter R.B."/>
            <person name="Fauchery L."/>
            <person name="Guy J."/>
            <person name="Iotti M."/>
            <person name="Le Tacon F."/>
            <person name="Lindquist E.A."/>
            <person name="Lipzen A."/>
            <person name="Malagnac F."/>
            <person name="Mello A."/>
            <person name="Molinier V."/>
            <person name="Miyauchi S."/>
            <person name="Poulain J."/>
            <person name="Riccioni C."/>
            <person name="Rubini A."/>
            <person name="Sitrit Y."/>
            <person name="Splivallo R."/>
            <person name="Traeger S."/>
            <person name="Wang M."/>
            <person name="Zifcakova L."/>
            <person name="Wipf D."/>
            <person name="Zambonelli A."/>
            <person name="Paolocci F."/>
            <person name="Nowrousian M."/>
            <person name="Ottonello S."/>
            <person name="Baldrian P."/>
            <person name="Spatafora J.W."/>
            <person name="Henrissat B."/>
            <person name="Nagy L.G."/>
            <person name="Aury J.M."/>
            <person name="Wincker P."/>
            <person name="Grigoriev I.V."/>
            <person name="Bonfante P."/>
            <person name="Martin F.M."/>
        </authorList>
    </citation>
    <scope>NUCLEOTIDE SEQUENCE [LARGE SCALE GENOMIC DNA]</scope>
    <source>
        <strain evidence="2 3">120613-1</strain>
    </source>
</reference>
<protein>
    <submittedName>
        <fullName evidence="2">Uncharacterized protein</fullName>
    </submittedName>
</protein>
<evidence type="ECO:0000313" key="3">
    <source>
        <dbReference type="Proteomes" id="UP000276215"/>
    </source>
</evidence>
<evidence type="ECO:0000313" key="2">
    <source>
        <dbReference type="EMBL" id="RPA90856.1"/>
    </source>
</evidence>
<dbReference type="AlphaFoldDB" id="A0A3N4IY91"/>